<reference evidence="1 2" key="1">
    <citation type="journal article" date="2021" name="Commun. Biol.">
        <title>The genome of Shorea leprosula (Dipterocarpaceae) highlights the ecological relevance of drought in aseasonal tropical rainforests.</title>
        <authorList>
            <person name="Ng K.K.S."/>
            <person name="Kobayashi M.J."/>
            <person name="Fawcett J.A."/>
            <person name="Hatakeyama M."/>
            <person name="Paape T."/>
            <person name="Ng C.H."/>
            <person name="Ang C.C."/>
            <person name="Tnah L.H."/>
            <person name="Lee C.T."/>
            <person name="Nishiyama T."/>
            <person name="Sese J."/>
            <person name="O'Brien M.J."/>
            <person name="Copetti D."/>
            <person name="Mohd Noor M.I."/>
            <person name="Ong R.C."/>
            <person name="Putra M."/>
            <person name="Sireger I.Z."/>
            <person name="Indrioko S."/>
            <person name="Kosugi Y."/>
            <person name="Izuno A."/>
            <person name="Isagi Y."/>
            <person name="Lee S.L."/>
            <person name="Shimizu K.K."/>
        </authorList>
    </citation>
    <scope>NUCLEOTIDE SEQUENCE [LARGE SCALE GENOMIC DNA]</scope>
    <source>
        <strain evidence="1">214</strain>
    </source>
</reference>
<name>A0AAV5HTR8_9ROSI</name>
<dbReference type="EMBL" id="BPVZ01000004">
    <property type="protein sequence ID" value="GKU89937.1"/>
    <property type="molecule type" value="Genomic_DNA"/>
</dbReference>
<evidence type="ECO:0000313" key="2">
    <source>
        <dbReference type="Proteomes" id="UP001054252"/>
    </source>
</evidence>
<organism evidence="1 2">
    <name type="scientific">Rubroshorea leprosula</name>
    <dbReference type="NCBI Taxonomy" id="152421"/>
    <lineage>
        <taxon>Eukaryota</taxon>
        <taxon>Viridiplantae</taxon>
        <taxon>Streptophyta</taxon>
        <taxon>Embryophyta</taxon>
        <taxon>Tracheophyta</taxon>
        <taxon>Spermatophyta</taxon>
        <taxon>Magnoliopsida</taxon>
        <taxon>eudicotyledons</taxon>
        <taxon>Gunneridae</taxon>
        <taxon>Pentapetalae</taxon>
        <taxon>rosids</taxon>
        <taxon>malvids</taxon>
        <taxon>Malvales</taxon>
        <taxon>Dipterocarpaceae</taxon>
        <taxon>Rubroshorea</taxon>
    </lineage>
</organism>
<sequence length="37" mass="4393">MDCHSTLNTYHWIKSIQRLLLALPSDHRSPYQLLDLL</sequence>
<comment type="caution">
    <text evidence="1">The sequence shown here is derived from an EMBL/GenBank/DDBJ whole genome shotgun (WGS) entry which is preliminary data.</text>
</comment>
<dbReference type="Proteomes" id="UP001054252">
    <property type="component" value="Unassembled WGS sequence"/>
</dbReference>
<accession>A0AAV5HTR8</accession>
<proteinExistence type="predicted"/>
<dbReference type="AlphaFoldDB" id="A0AAV5HTR8"/>
<keyword evidence="2" id="KW-1185">Reference proteome</keyword>
<protein>
    <submittedName>
        <fullName evidence="1">Uncharacterized protein</fullName>
    </submittedName>
</protein>
<evidence type="ECO:0000313" key="1">
    <source>
        <dbReference type="EMBL" id="GKU89937.1"/>
    </source>
</evidence>
<gene>
    <name evidence="1" type="ORF">SLEP1_g4005</name>
</gene>